<evidence type="ECO:0000313" key="1">
    <source>
        <dbReference type="EMBL" id="GFY35687.1"/>
    </source>
</evidence>
<dbReference type="Gene3D" id="3.30.420.10">
    <property type="entry name" value="Ribonuclease H-like superfamily/Ribonuclease H"/>
    <property type="match status" value="1"/>
</dbReference>
<name>A0A8X7BME5_TRICX</name>
<dbReference type="InterPro" id="IPR036397">
    <property type="entry name" value="RNaseH_sf"/>
</dbReference>
<dbReference type="EMBL" id="BMAU01021433">
    <property type="protein sequence ID" value="GFY35687.1"/>
    <property type="molecule type" value="Genomic_DNA"/>
</dbReference>
<organism evidence="1 2">
    <name type="scientific">Trichonephila clavipes</name>
    <name type="common">Golden silk orbweaver</name>
    <name type="synonym">Nephila clavipes</name>
    <dbReference type="NCBI Taxonomy" id="2585209"/>
    <lineage>
        <taxon>Eukaryota</taxon>
        <taxon>Metazoa</taxon>
        <taxon>Ecdysozoa</taxon>
        <taxon>Arthropoda</taxon>
        <taxon>Chelicerata</taxon>
        <taxon>Arachnida</taxon>
        <taxon>Araneae</taxon>
        <taxon>Araneomorphae</taxon>
        <taxon>Entelegynae</taxon>
        <taxon>Araneoidea</taxon>
        <taxon>Nephilidae</taxon>
        <taxon>Trichonephila</taxon>
    </lineage>
</organism>
<gene>
    <name evidence="1" type="primary">NCL1_17827</name>
    <name evidence="1" type="ORF">TNCV_2619791</name>
</gene>
<sequence length="132" mass="15077">MVWGAIVYNTRSPLILIRGTMVAERNVHDILQPNVLPLMQRLPGAISQQDNARPRKGVTRLSPNCYYPSLACQIPRSVSNRAYLESFGTSNWASHEFERTIVKVTANMKRNVSRHTELVRINARSYHIVHSH</sequence>
<comment type="caution">
    <text evidence="1">The sequence shown here is derived from an EMBL/GenBank/DDBJ whole genome shotgun (WGS) entry which is preliminary data.</text>
</comment>
<evidence type="ECO:0000313" key="2">
    <source>
        <dbReference type="Proteomes" id="UP000887159"/>
    </source>
</evidence>
<dbReference type="GO" id="GO:0003676">
    <property type="term" value="F:nucleic acid binding"/>
    <property type="evidence" value="ECO:0007669"/>
    <property type="project" value="InterPro"/>
</dbReference>
<dbReference type="AlphaFoldDB" id="A0A8X7BME5"/>
<proteinExistence type="predicted"/>
<accession>A0A8X7BME5</accession>
<protein>
    <submittedName>
        <fullName evidence="1">Transposable element Tcb1 transposase</fullName>
    </submittedName>
</protein>
<reference evidence="1" key="1">
    <citation type="submission" date="2020-08" db="EMBL/GenBank/DDBJ databases">
        <title>Multicomponent nature underlies the extraordinary mechanical properties of spider dragline silk.</title>
        <authorList>
            <person name="Kono N."/>
            <person name="Nakamura H."/>
            <person name="Mori M."/>
            <person name="Yoshida Y."/>
            <person name="Ohtoshi R."/>
            <person name="Malay A.D."/>
            <person name="Moran D.A.P."/>
            <person name="Tomita M."/>
            <person name="Numata K."/>
            <person name="Arakawa K."/>
        </authorList>
    </citation>
    <scope>NUCLEOTIDE SEQUENCE</scope>
</reference>
<keyword evidence="2" id="KW-1185">Reference proteome</keyword>
<dbReference type="Proteomes" id="UP000887159">
    <property type="component" value="Unassembled WGS sequence"/>
</dbReference>